<dbReference type="CDD" id="cd01166">
    <property type="entry name" value="KdgK"/>
    <property type="match status" value="1"/>
</dbReference>
<accession>A0A9X4QUP2</accession>
<dbReference type="Pfam" id="PF00294">
    <property type="entry name" value="PfkB"/>
    <property type="match status" value="1"/>
</dbReference>
<dbReference type="GO" id="GO:0005524">
    <property type="term" value="F:ATP binding"/>
    <property type="evidence" value="ECO:0007669"/>
    <property type="project" value="UniProtKB-KW"/>
</dbReference>
<protein>
    <submittedName>
        <fullName evidence="7">Sugar kinase</fullName>
    </submittedName>
</protein>
<proteinExistence type="inferred from homology"/>
<comment type="similarity">
    <text evidence="1">Belongs to the carbohydrate kinase PfkB family.</text>
</comment>
<evidence type="ECO:0000256" key="3">
    <source>
        <dbReference type="ARBA" id="ARBA00022741"/>
    </source>
</evidence>
<dbReference type="RefSeq" id="WP_277534494.1">
    <property type="nucleotide sequence ID" value="NZ_JAPDIA010000007.1"/>
</dbReference>
<dbReference type="GO" id="GO:0016301">
    <property type="term" value="F:kinase activity"/>
    <property type="evidence" value="ECO:0007669"/>
    <property type="project" value="UniProtKB-KW"/>
</dbReference>
<dbReference type="PANTHER" id="PTHR43085:SF1">
    <property type="entry name" value="PSEUDOURIDINE KINASE-RELATED"/>
    <property type="match status" value="1"/>
</dbReference>
<dbReference type="EMBL" id="JAPDIA010000007">
    <property type="protein sequence ID" value="MDG0811709.1"/>
    <property type="molecule type" value="Genomic_DNA"/>
</dbReference>
<dbReference type="SUPFAM" id="SSF53613">
    <property type="entry name" value="Ribokinase-like"/>
    <property type="match status" value="1"/>
</dbReference>
<dbReference type="InterPro" id="IPR011611">
    <property type="entry name" value="PfkB_dom"/>
</dbReference>
<evidence type="ECO:0000256" key="5">
    <source>
        <dbReference type="ARBA" id="ARBA00022840"/>
    </source>
</evidence>
<sequence length="318" mass="34535">MLDLNRSLAMSAGEYDLLTVGELLVDLISAEYGDHHDASVYHKYFGGSPANIAMNANKLGIRPQLAAAVGADGLGKALIRQVRAAGIEPALIETVEHATSLVLVTKSRSTPVPIFYRGADYRLSFSPGLERSLRQSKMMHFSSWPISMQPSRGTIERMVEIARANGIWIGFDPNYHPMLWPKEEDGVGYIKAMIGKADIVKPSDDDAERLFGKDSPDNHIRRFLDLGAKLVILTLGKDGALVSNGKETIRFPSLAAEVEDTTGAGDAFWSGLYAALAQGCVLREAIRTGLAASAFKLKYTGALADLPRLDELKARYGI</sequence>
<dbReference type="Gene3D" id="6.10.140.490">
    <property type="match status" value="1"/>
</dbReference>
<keyword evidence="8" id="KW-1185">Reference proteome</keyword>
<evidence type="ECO:0000256" key="1">
    <source>
        <dbReference type="ARBA" id="ARBA00010688"/>
    </source>
</evidence>
<keyword evidence="2" id="KW-0808">Transferase</keyword>
<comment type="caution">
    <text evidence="7">The sequence shown here is derived from an EMBL/GenBank/DDBJ whole genome shotgun (WGS) entry which is preliminary data.</text>
</comment>
<keyword evidence="5" id="KW-0067">ATP-binding</keyword>
<evidence type="ECO:0000256" key="4">
    <source>
        <dbReference type="ARBA" id="ARBA00022777"/>
    </source>
</evidence>
<keyword evidence="3" id="KW-0547">Nucleotide-binding</keyword>
<evidence type="ECO:0000313" key="8">
    <source>
        <dbReference type="Proteomes" id="UP001153404"/>
    </source>
</evidence>
<evidence type="ECO:0000256" key="2">
    <source>
        <dbReference type="ARBA" id="ARBA00022679"/>
    </source>
</evidence>
<evidence type="ECO:0000259" key="6">
    <source>
        <dbReference type="Pfam" id="PF00294"/>
    </source>
</evidence>
<organism evidence="7 8">
    <name type="scientific">Cohnella rhizosphaerae</name>
    <dbReference type="NCBI Taxonomy" id="1457232"/>
    <lineage>
        <taxon>Bacteria</taxon>
        <taxon>Bacillati</taxon>
        <taxon>Bacillota</taxon>
        <taxon>Bacilli</taxon>
        <taxon>Bacillales</taxon>
        <taxon>Paenibacillaceae</taxon>
        <taxon>Cohnella</taxon>
    </lineage>
</organism>
<dbReference type="InterPro" id="IPR002139">
    <property type="entry name" value="Ribo/fructo_kinase"/>
</dbReference>
<keyword evidence="4 7" id="KW-0418">Kinase</keyword>
<dbReference type="Gene3D" id="3.40.1190.30">
    <property type="match status" value="1"/>
</dbReference>
<dbReference type="PRINTS" id="PR00990">
    <property type="entry name" value="RIBOKINASE"/>
</dbReference>
<dbReference type="InterPro" id="IPR029056">
    <property type="entry name" value="Ribokinase-like"/>
</dbReference>
<dbReference type="PANTHER" id="PTHR43085">
    <property type="entry name" value="HEXOKINASE FAMILY MEMBER"/>
    <property type="match status" value="1"/>
</dbReference>
<dbReference type="Gene3D" id="3.40.1620.20">
    <property type="match status" value="1"/>
</dbReference>
<dbReference type="InterPro" id="IPR050306">
    <property type="entry name" value="PfkB_Carbo_kinase"/>
</dbReference>
<dbReference type="AlphaFoldDB" id="A0A9X4QUP2"/>
<reference evidence="7" key="1">
    <citation type="submission" date="2022-10" db="EMBL/GenBank/DDBJ databases">
        <title>Comparative genomic analysis of Cohnella hashimotonis sp. nov., isolated from the International Space Station.</title>
        <authorList>
            <person name="Simpson A."/>
            <person name="Venkateswaran K."/>
        </authorList>
    </citation>
    <scope>NUCLEOTIDE SEQUENCE</scope>
    <source>
        <strain evidence="7">DSM 28161</strain>
    </source>
</reference>
<evidence type="ECO:0000313" key="7">
    <source>
        <dbReference type="EMBL" id="MDG0811709.1"/>
    </source>
</evidence>
<name>A0A9X4QUP2_9BACL</name>
<gene>
    <name evidence="7" type="ORF">OMP40_21815</name>
</gene>
<feature type="domain" description="Carbohydrate kinase PfkB" evidence="6">
    <location>
        <begin position="17"/>
        <end position="307"/>
    </location>
</feature>
<dbReference type="Proteomes" id="UP001153404">
    <property type="component" value="Unassembled WGS sequence"/>
</dbReference>